<evidence type="ECO:0000256" key="8">
    <source>
        <dbReference type="HAMAP-Rule" id="MF_00420"/>
    </source>
</evidence>
<comment type="caution">
    <text evidence="12">The sequence shown here is derived from an EMBL/GenBank/DDBJ whole genome shotgun (WGS) entry which is preliminary data.</text>
</comment>
<evidence type="ECO:0000256" key="3">
    <source>
        <dbReference type="ARBA" id="ARBA00022723"/>
    </source>
</evidence>
<name>A0A4R8LT61_9BACL</name>
<feature type="binding site" evidence="8">
    <location>
        <position position="268"/>
    </location>
    <ligand>
        <name>Mg(2+)</name>
        <dbReference type="ChEBI" id="CHEBI:18420"/>
        <label>2</label>
    </ligand>
</feature>
<evidence type="ECO:0000256" key="5">
    <source>
        <dbReference type="ARBA" id="ARBA00022755"/>
    </source>
</evidence>
<comment type="pathway">
    <text evidence="8">Purine metabolism; IMP biosynthesis via de novo pathway; 5-amino-1-(5-phospho-D-ribosyl)imidazole from N(2)-formyl-N(1)-(5-phospho-D-ribosyl)glycinamide: step 1/2.</text>
</comment>
<dbReference type="GO" id="GO:0005524">
    <property type="term" value="F:ATP binding"/>
    <property type="evidence" value="ECO:0007669"/>
    <property type="project" value="UniProtKB-UniRule"/>
</dbReference>
<keyword evidence="3 8" id="KW-0479">Metal-binding</keyword>
<dbReference type="SUPFAM" id="SSF56042">
    <property type="entry name" value="PurM C-terminal domain-like"/>
    <property type="match status" value="2"/>
</dbReference>
<dbReference type="OrthoDB" id="9804441at2"/>
<dbReference type="EC" id="6.3.5.3" evidence="8"/>
<feature type="binding site" evidence="8">
    <location>
        <position position="530"/>
    </location>
    <ligand>
        <name>substrate</name>
    </ligand>
</feature>
<comment type="catalytic activity">
    <reaction evidence="8">
        <text>N(2)-formyl-N(1)-(5-phospho-beta-D-ribosyl)glycinamide + L-glutamine + ATP + H2O = 2-formamido-N(1)-(5-O-phospho-beta-D-ribosyl)acetamidine + L-glutamate + ADP + phosphate + H(+)</text>
        <dbReference type="Rhea" id="RHEA:17129"/>
        <dbReference type="ChEBI" id="CHEBI:15377"/>
        <dbReference type="ChEBI" id="CHEBI:15378"/>
        <dbReference type="ChEBI" id="CHEBI:29985"/>
        <dbReference type="ChEBI" id="CHEBI:30616"/>
        <dbReference type="ChEBI" id="CHEBI:43474"/>
        <dbReference type="ChEBI" id="CHEBI:58359"/>
        <dbReference type="ChEBI" id="CHEBI:147286"/>
        <dbReference type="ChEBI" id="CHEBI:147287"/>
        <dbReference type="ChEBI" id="CHEBI:456216"/>
        <dbReference type="EC" id="6.3.5.3"/>
    </reaction>
</comment>
<feature type="binding site" evidence="8">
    <location>
        <position position="95"/>
    </location>
    <ligand>
        <name>Mg(2+)</name>
        <dbReference type="ChEBI" id="CHEBI:18420"/>
        <label>1</label>
    </ligand>
</feature>
<dbReference type="EMBL" id="SORF01000003">
    <property type="protein sequence ID" value="TDY49965.1"/>
    <property type="molecule type" value="Genomic_DNA"/>
</dbReference>
<dbReference type="InterPro" id="IPR016188">
    <property type="entry name" value="PurM-like_N"/>
</dbReference>
<evidence type="ECO:0000256" key="1">
    <source>
        <dbReference type="ARBA" id="ARBA00022490"/>
    </source>
</evidence>
<dbReference type="HAMAP" id="MF_00420">
    <property type="entry name" value="PurL_2"/>
    <property type="match status" value="1"/>
</dbReference>
<dbReference type="Pfam" id="PF18072">
    <property type="entry name" value="FGAR-AT_linker"/>
    <property type="match status" value="1"/>
</dbReference>
<dbReference type="PANTHER" id="PTHR43555:SF1">
    <property type="entry name" value="PHOSPHORIBOSYLFORMYLGLYCINAMIDINE SYNTHASE SUBUNIT PURL"/>
    <property type="match status" value="1"/>
</dbReference>
<protein>
    <recommendedName>
        <fullName evidence="8">Phosphoribosylformylglycinamidine synthase subunit PurL</fullName>
        <shortName evidence="8">FGAM synthase</shortName>
        <ecNumber evidence="8">6.3.5.3</ecNumber>
    </recommendedName>
    <alternativeName>
        <fullName evidence="8">Formylglycinamide ribonucleotide amidotransferase subunit II</fullName>
        <shortName evidence="8">FGAR amidotransferase II</shortName>
        <shortName evidence="8">FGAR-AT II</shortName>
    </alternativeName>
    <alternativeName>
        <fullName evidence="8">Glutamine amidotransferase PurL</fullName>
    </alternativeName>
    <alternativeName>
        <fullName evidence="8">Phosphoribosylformylglycinamidine synthase subunit II</fullName>
    </alternativeName>
</protein>
<feature type="binding site" evidence="8">
    <location>
        <position position="527"/>
    </location>
    <ligand>
        <name>ATP</name>
        <dbReference type="ChEBI" id="CHEBI:30616"/>
    </ligand>
</feature>
<evidence type="ECO:0000256" key="4">
    <source>
        <dbReference type="ARBA" id="ARBA00022741"/>
    </source>
</evidence>
<evidence type="ECO:0000313" key="13">
    <source>
        <dbReference type="Proteomes" id="UP000294581"/>
    </source>
</evidence>
<feature type="binding site" evidence="8">
    <location>
        <position position="490"/>
    </location>
    <ligand>
        <name>ATP</name>
        <dbReference type="ChEBI" id="CHEBI:30616"/>
    </ligand>
</feature>
<comment type="subunit">
    <text evidence="8">Monomer. Part of the FGAM synthase complex composed of 1 PurL, 1 PurQ and 2 PurS subunits.</text>
</comment>
<dbReference type="Gene3D" id="3.90.650.10">
    <property type="entry name" value="PurM-like C-terminal domain"/>
    <property type="match status" value="2"/>
</dbReference>
<dbReference type="InterPro" id="IPR010918">
    <property type="entry name" value="PurM-like_C_dom"/>
</dbReference>
<feature type="domain" description="PurM-like N-terminal" evidence="9">
    <location>
        <begin position="76"/>
        <end position="190"/>
    </location>
</feature>
<feature type="binding site" evidence="8">
    <location>
        <position position="54"/>
    </location>
    <ligand>
        <name>ATP</name>
        <dbReference type="ChEBI" id="CHEBI:30616"/>
    </ligand>
</feature>
<feature type="binding site" evidence="8">
    <location>
        <begin position="312"/>
        <end position="314"/>
    </location>
    <ligand>
        <name>substrate</name>
    </ligand>
</feature>
<evidence type="ECO:0000313" key="12">
    <source>
        <dbReference type="EMBL" id="TDY49965.1"/>
    </source>
</evidence>
<dbReference type="InterPro" id="IPR036921">
    <property type="entry name" value="PurM-like_N_sf"/>
</dbReference>
<feature type="binding site" evidence="8">
    <location>
        <position position="240"/>
    </location>
    <ligand>
        <name>substrate</name>
    </ligand>
</feature>
<evidence type="ECO:0000256" key="6">
    <source>
        <dbReference type="ARBA" id="ARBA00022840"/>
    </source>
</evidence>
<dbReference type="UniPathway" id="UPA00074">
    <property type="reaction ID" value="UER00128"/>
</dbReference>
<evidence type="ECO:0000256" key="2">
    <source>
        <dbReference type="ARBA" id="ARBA00022598"/>
    </source>
</evidence>
<evidence type="ECO:0000259" key="11">
    <source>
        <dbReference type="Pfam" id="PF18072"/>
    </source>
</evidence>
<feature type="active site" evidence="8">
    <location>
        <position position="51"/>
    </location>
</feature>
<dbReference type="GO" id="GO:0005737">
    <property type="term" value="C:cytoplasm"/>
    <property type="evidence" value="ECO:0007669"/>
    <property type="project" value="UniProtKB-SubCell"/>
</dbReference>
<keyword evidence="2 8" id="KW-0436">Ligase</keyword>
<dbReference type="InterPro" id="IPR041609">
    <property type="entry name" value="PurL_linker"/>
</dbReference>
<dbReference type="Proteomes" id="UP000294581">
    <property type="component" value="Unassembled WGS sequence"/>
</dbReference>
<feature type="domain" description="PurM-like C-terminal" evidence="10">
    <location>
        <begin position="204"/>
        <end position="356"/>
    </location>
</feature>
<dbReference type="Pfam" id="PF02769">
    <property type="entry name" value="AIRS_C"/>
    <property type="match status" value="2"/>
</dbReference>
<evidence type="ECO:0000259" key="9">
    <source>
        <dbReference type="Pfam" id="PF00586"/>
    </source>
</evidence>
<dbReference type="CDD" id="cd02203">
    <property type="entry name" value="PurL_repeat1"/>
    <property type="match status" value="1"/>
</dbReference>
<gene>
    <name evidence="8" type="primary">purL</name>
    <name evidence="12" type="ORF">C7445_1037</name>
</gene>
<organism evidence="12 13">
    <name type="scientific">Alicyclobacillus sacchari</name>
    <dbReference type="NCBI Taxonomy" id="392010"/>
    <lineage>
        <taxon>Bacteria</taxon>
        <taxon>Bacillati</taxon>
        <taxon>Bacillota</taxon>
        <taxon>Bacilli</taxon>
        <taxon>Bacillales</taxon>
        <taxon>Alicyclobacillaceae</taxon>
        <taxon>Alicyclobacillus</taxon>
    </lineage>
</organism>
<dbReference type="AlphaFoldDB" id="A0A4R8LT61"/>
<sequence>MREPTPEQIRDERVYRSLGLTDAEYELVVEKLGRLPNYVEAGIFGVLWSEHCSYKSSKVHLRRFPTSGPQVLQGPGENAGVVDIGDGMAVAFKMESHNHPSAVEPYQGAATGVGGILRDIFTMGARPVAFLDSLRFGPLDDGRTRYLFSEVVAGIGGYGNCVGIPTVGGEVQFSPTYRGNPLVNAMCVGILPADGIVRGTATGVGNPVFVVGARTGRDGIHGATFASAEDPEEKERSAVQVGDPFLGKLLMEACLELIASGAVVGIQDMGAAGLTSSSAEMASRAGGGLEMILDRVPVREEGMTPYEMMLSESQERMLVVLERGREHVAFAIFQRYGLEVADIGRVTDDGRLRLIWHGEVVADMPVAALVDEAPVYERPIALPSEPERVDIPASLPAREAWLAVLSHPSVADKRFVYRQYDTMVRAQTVMGPGSDAALVKVPGMDKAIAMATDGNSRYVALNPRRGGQIAVAEAVRNLATAGAKPLAITNCLNFGNPEKPEIMRQLSDAIDGMAEACKALDTPVVSGNVSLYNESRGVDIQPTPVVGAIGVIDGIAKRLQSAPTRERAAAGLDLWLLGREDDSLEGTLYGELVCGRPVGDAPYIDLAEERRLHDLLQAIAGTRAAAAAHDVTEGGVAAAVAEMMIQCGAGGEIDIPAGMSQLGWLFSEAQGRAVVAVLPEGAEDLARLAAAFAVPLRKLGRLVASEKVAVRQAGDMVVEIPLAALRDAYEHAIPMALRAGTAGASA</sequence>
<dbReference type="NCBIfam" id="TIGR01736">
    <property type="entry name" value="FGAM_synth_II"/>
    <property type="match status" value="1"/>
</dbReference>
<feature type="domain" description="PurM-like N-terminal" evidence="9">
    <location>
        <begin position="433"/>
        <end position="552"/>
    </location>
</feature>
<dbReference type="FunFam" id="3.30.1330.10:FF:000004">
    <property type="entry name" value="Phosphoribosylformylglycinamidine synthase subunit PurL"/>
    <property type="match status" value="1"/>
</dbReference>
<comment type="similarity">
    <text evidence="8">Belongs to the FGAMS family.</text>
</comment>
<dbReference type="InterPro" id="IPR010074">
    <property type="entry name" value="PRibForGlyAmidine_synth_PurL"/>
</dbReference>
<evidence type="ECO:0000259" key="10">
    <source>
        <dbReference type="Pfam" id="PF02769"/>
    </source>
</evidence>
<dbReference type="PIRSF" id="PIRSF001587">
    <property type="entry name" value="FGAM_synthase_II"/>
    <property type="match status" value="1"/>
</dbReference>
<feature type="binding site" evidence="8">
    <location>
        <position position="528"/>
    </location>
    <ligand>
        <name>Mg(2+)</name>
        <dbReference type="ChEBI" id="CHEBI:18420"/>
        <label>1</label>
    </ligand>
</feature>
<dbReference type="GO" id="GO:0004642">
    <property type="term" value="F:phosphoribosylformylglycinamidine synthase activity"/>
    <property type="evidence" value="ECO:0007669"/>
    <property type="project" value="UniProtKB-UniRule"/>
</dbReference>
<comment type="function">
    <text evidence="8">Part of the phosphoribosylformylglycinamidine synthase complex involved in the purines biosynthetic pathway. Catalyzes the ATP-dependent conversion of formylglycinamide ribonucleotide (FGAR) and glutamine to yield formylglycinamidine ribonucleotide (FGAM) and glutamate. The FGAM synthase complex is composed of three subunits. PurQ produces an ammonia molecule by converting glutamine to glutamate. PurL transfers the ammonia molecule to FGAR to form FGAM in an ATP-dependent manner. PurS interacts with PurQ and PurL and is thought to assist in the transfer of the ammonia molecule from PurQ to PurL.</text>
</comment>
<dbReference type="GO" id="GO:0006189">
    <property type="term" value="P:'de novo' IMP biosynthetic process"/>
    <property type="evidence" value="ECO:0007669"/>
    <property type="project" value="UniProtKB-UniRule"/>
</dbReference>
<feature type="domain" description="Phosphoribosylformylglycinamidine synthase linker" evidence="11">
    <location>
        <begin position="9"/>
        <end position="55"/>
    </location>
</feature>
<comment type="caution">
    <text evidence="8">Lacks conserved residue(s) required for the propagation of feature annotation.</text>
</comment>
<feature type="active site" description="Proton acceptor" evidence="8">
    <location>
        <position position="97"/>
    </location>
</feature>
<keyword evidence="13" id="KW-1185">Reference proteome</keyword>
<feature type="binding site" evidence="8">
    <location>
        <position position="93"/>
    </location>
    <ligand>
        <name>ATP</name>
        <dbReference type="ChEBI" id="CHEBI:30616"/>
    </ligand>
</feature>
<keyword evidence="6 8" id="KW-0067">ATP-binding</keyword>
<dbReference type="RefSeq" id="WP_134158719.1">
    <property type="nucleotide sequence ID" value="NZ_SORF01000003.1"/>
</dbReference>
<dbReference type="GO" id="GO:0000287">
    <property type="term" value="F:magnesium ion binding"/>
    <property type="evidence" value="ECO:0007669"/>
    <property type="project" value="UniProtKB-UniRule"/>
</dbReference>
<evidence type="ECO:0000256" key="7">
    <source>
        <dbReference type="ARBA" id="ARBA00022842"/>
    </source>
</evidence>
<dbReference type="NCBIfam" id="NF002290">
    <property type="entry name" value="PRK01213.1"/>
    <property type="match status" value="1"/>
</dbReference>
<keyword evidence="7 8" id="KW-0460">Magnesium</keyword>
<dbReference type="CDD" id="cd02204">
    <property type="entry name" value="PurL_repeat2"/>
    <property type="match status" value="1"/>
</dbReference>
<keyword evidence="4 8" id="KW-0547">Nucleotide-binding</keyword>
<keyword evidence="1 8" id="KW-0963">Cytoplasm</keyword>
<feature type="binding site" evidence="8">
    <location>
        <position position="119"/>
    </location>
    <ligand>
        <name>Mg(2+)</name>
        <dbReference type="ChEBI" id="CHEBI:18420"/>
        <label>2</label>
    </ligand>
</feature>
<feature type="binding site" evidence="8">
    <location>
        <begin position="96"/>
        <end position="99"/>
    </location>
    <ligand>
        <name>substrate</name>
    </ligand>
</feature>
<feature type="domain" description="PurM-like C-terminal" evidence="10">
    <location>
        <begin position="604"/>
        <end position="710"/>
    </location>
</feature>
<dbReference type="PANTHER" id="PTHR43555">
    <property type="entry name" value="PHOSPHORIBOSYLFORMYLGLYCINAMIDINE SYNTHASE SUBUNIT PURL"/>
    <property type="match status" value="1"/>
</dbReference>
<reference evidence="12 13" key="1">
    <citation type="submission" date="2019-03" db="EMBL/GenBank/DDBJ databases">
        <title>Genomic Encyclopedia of Type Strains, Phase IV (KMG-IV): sequencing the most valuable type-strain genomes for metagenomic binning, comparative biology and taxonomic classification.</title>
        <authorList>
            <person name="Goeker M."/>
        </authorList>
    </citation>
    <scope>NUCLEOTIDE SEQUENCE [LARGE SCALE GENOMIC DNA]</scope>
    <source>
        <strain evidence="12 13">DSM 17974</strain>
    </source>
</reference>
<proteinExistence type="inferred from homology"/>
<feature type="binding site" evidence="8">
    <location>
        <position position="118"/>
    </location>
    <ligand>
        <name>substrate</name>
    </ligand>
</feature>
<dbReference type="InterPro" id="IPR036676">
    <property type="entry name" value="PurM-like_C_sf"/>
</dbReference>
<comment type="subcellular location">
    <subcellularLocation>
        <location evidence="8">Cytoplasm</location>
    </subcellularLocation>
</comment>
<dbReference type="SUPFAM" id="SSF55326">
    <property type="entry name" value="PurM N-terminal domain-like"/>
    <property type="match status" value="2"/>
</dbReference>
<dbReference type="Gene3D" id="3.30.1330.10">
    <property type="entry name" value="PurM-like, N-terminal domain"/>
    <property type="match status" value="2"/>
</dbReference>
<accession>A0A4R8LT61</accession>
<keyword evidence="5 8" id="KW-0658">Purine biosynthesis</keyword>
<dbReference type="Pfam" id="PF00586">
    <property type="entry name" value="AIRS"/>
    <property type="match status" value="2"/>
</dbReference>